<dbReference type="InterPro" id="IPR050307">
    <property type="entry name" value="Sterol_Desaturase_Related"/>
</dbReference>
<name>A0A1I5QX63_9RHOB</name>
<dbReference type="GO" id="GO:0005506">
    <property type="term" value="F:iron ion binding"/>
    <property type="evidence" value="ECO:0007669"/>
    <property type="project" value="InterPro"/>
</dbReference>
<dbReference type="GO" id="GO:0016020">
    <property type="term" value="C:membrane"/>
    <property type="evidence" value="ECO:0007669"/>
    <property type="project" value="UniProtKB-SubCell"/>
</dbReference>
<evidence type="ECO:0000256" key="4">
    <source>
        <dbReference type="ARBA" id="ARBA00023136"/>
    </source>
</evidence>
<feature type="transmembrane region" description="Helical" evidence="6">
    <location>
        <begin position="83"/>
        <end position="106"/>
    </location>
</feature>
<keyword evidence="9" id="KW-1185">Reference proteome</keyword>
<feature type="domain" description="Fatty acid hydroxylase" evidence="7">
    <location>
        <begin position="136"/>
        <end position="284"/>
    </location>
</feature>
<dbReference type="Proteomes" id="UP000199356">
    <property type="component" value="Unassembled WGS sequence"/>
</dbReference>
<evidence type="ECO:0000256" key="3">
    <source>
        <dbReference type="ARBA" id="ARBA00022989"/>
    </source>
</evidence>
<feature type="transmembrane region" description="Helical" evidence="6">
    <location>
        <begin position="28"/>
        <end position="47"/>
    </location>
</feature>
<feature type="region of interest" description="Disordered" evidence="5">
    <location>
        <begin position="332"/>
        <end position="355"/>
    </location>
</feature>
<organism evidence="8 9">
    <name type="scientific">Tranquillimonas alkanivorans</name>
    <dbReference type="NCBI Taxonomy" id="441119"/>
    <lineage>
        <taxon>Bacteria</taxon>
        <taxon>Pseudomonadati</taxon>
        <taxon>Pseudomonadota</taxon>
        <taxon>Alphaproteobacteria</taxon>
        <taxon>Rhodobacterales</taxon>
        <taxon>Roseobacteraceae</taxon>
        <taxon>Tranquillimonas</taxon>
    </lineage>
</organism>
<dbReference type="OrthoDB" id="9770329at2"/>
<proteinExistence type="predicted"/>
<keyword evidence="4 6" id="KW-0472">Membrane</keyword>
<evidence type="ECO:0000256" key="2">
    <source>
        <dbReference type="ARBA" id="ARBA00022692"/>
    </source>
</evidence>
<dbReference type="GO" id="GO:0008610">
    <property type="term" value="P:lipid biosynthetic process"/>
    <property type="evidence" value="ECO:0007669"/>
    <property type="project" value="InterPro"/>
</dbReference>
<evidence type="ECO:0000256" key="6">
    <source>
        <dbReference type="SAM" id="Phobius"/>
    </source>
</evidence>
<comment type="subcellular location">
    <subcellularLocation>
        <location evidence="1">Membrane</location>
    </subcellularLocation>
</comment>
<evidence type="ECO:0000259" key="7">
    <source>
        <dbReference type="Pfam" id="PF04116"/>
    </source>
</evidence>
<accession>A0A1I5QX63</accession>
<keyword evidence="2 6" id="KW-0812">Transmembrane</keyword>
<dbReference type="PANTHER" id="PTHR11863">
    <property type="entry name" value="STEROL DESATURASE"/>
    <property type="match status" value="1"/>
</dbReference>
<dbReference type="RefSeq" id="WP_093421470.1">
    <property type="nucleotide sequence ID" value="NZ_FOXA01000007.1"/>
</dbReference>
<keyword evidence="3 6" id="KW-1133">Transmembrane helix</keyword>
<evidence type="ECO:0000256" key="5">
    <source>
        <dbReference type="SAM" id="MobiDB-lite"/>
    </source>
</evidence>
<feature type="transmembrane region" description="Helical" evidence="6">
    <location>
        <begin position="213"/>
        <end position="233"/>
    </location>
</feature>
<evidence type="ECO:0000256" key="1">
    <source>
        <dbReference type="ARBA" id="ARBA00004370"/>
    </source>
</evidence>
<dbReference type="InterPro" id="IPR006694">
    <property type="entry name" value="Fatty_acid_hydroxylase"/>
</dbReference>
<dbReference type="STRING" id="441119.SAMN04488047_107137"/>
<dbReference type="GO" id="GO:0016491">
    <property type="term" value="F:oxidoreductase activity"/>
    <property type="evidence" value="ECO:0007669"/>
    <property type="project" value="InterPro"/>
</dbReference>
<reference evidence="8 9" key="1">
    <citation type="submission" date="2016-10" db="EMBL/GenBank/DDBJ databases">
        <authorList>
            <person name="de Groot N.N."/>
        </authorList>
    </citation>
    <scope>NUCLEOTIDE SEQUENCE [LARGE SCALE GENOMIC DNA]</scope>
    <source>
        <strain evidence="8 9">DSM 19547</strain>
    </source>
</reference>
<feature type="transmembrane region" description="Helical" evidence="6">
    <location>
        <begin position="126"/>
        <end position="149"/>
    </location>
</feature>
<dbReference type="AlphaFoldDB" id="A0A1I5QX63"/>
<dbReference type="EMBL" id="FOXA01000007">
    <property type="protein sequence ID" value="SFP50396.1"/>
    <property type="molecule type" value="Genomic_DNA"/>
</dbReference>
<protein>
    <submittedName>
        <fullName evidence="8">Sterol desaturase/sphingolipid hydroxylase, fatty acid hydroxylase superfamily</fullName>
    </submittedName>
</protein>
<gene>
    <name evidence="8" type="ORF">SAMN04488047_107137</name>
</gene>
<sequence length="355" mass="39654">MKDLSPQEVLDTALRNAEALFGGVTLKYAVVIGVFVGTTLALAWIAWRLHYVKRSAPGPMNFLRFLFPRSVYLHRSTWVDIQLIVINQLFSPLTLSLTALGTGVIASATSEGLGRILPGHDPSFSWGLWSLLLFTLALALVSDLATYVVHRLYHTIPALWEIHKVHHSAEVMSPLTIFRIHPLYDLAARALKALLMGPLQGLVFFAWAGPVDAMTAFGANLVFAVFHMFGAGLRHSHVWLSYGPWLERVFISPAQHQIHHSVARKHWDKNFGQIFALWDWVFGSLYVPKGYEELKFGITGDPSVNFSGVAGGLVRPVVNGWLVATGRRRGARPTRAWRRRQERENAPPQSLPAEE</sequence>
<evidence type="ECO:0000313" key="9">
    <source>
        <dbReference type="Proteomes" id="UP000199356"/>
    </source>
</evidence>
<dbReference type="Pfam" id="PF04116">
    <property type="entry name" value="FA_hydroxylase"/>
    <property type="match status" value="1"/>
</dbReference>
<evidence type="ECO:0000313" key="8">
    <source>
        <dbReference type="EMBL" id="SFP50396.1"/>
    </source>
</evidence>